<evidence type="ECO:0000313" key="2">
    <source>
        <dbReference type="Proteomes" id="UP000256779"/>
    </source>
</evidence>
<dbReference type="EMBL" id="QREG01000024">
    <property type="protein sequence ID" value="RED93659.1"/>
    <property type="molecule type" value="Genomic_DNA"/>
</dbReference>
<dbReference type="Proteomes" id="UP000256779">
    <property type="component" value="Unassembled WGS sequence"/>
</dbReference>
<dbReference type="RefSeq" id="WP_115869887.1">
    <property type="nucleotide sequence ID" value="NZ_QREG01000024.1"/>
</dbReference>
<reference evidence="1 2" key="1">
    <citation type="submission" date="2018-07" db="EMBL/GenBank/DDBJ databases">
        <title>Genomic Encyclopedia of Type Strains, Phase IV (KMG-IV): sequencing the most valuable type-strain genomes for metagenomic binning, comparative biology and taxonomic classification.</title>
        <authorList>
            <person name="Goeker M."/>
        </authorList>
    </citation>
    <scope>NUCLEOTIDE SEQUENCE [LARGE SCALE GENOMIC DNA]</scope>
    <source>
        <strain evidence="1 2">DSM 4134</strain>
    </source>
</reference>
<dbReference type="OrthoDB" id="965820at2"/>
<dbReference type="SUPFAM" id="SSF69322">
    <property type="entry name" value="Tricorn protease domain 2"/>
    <property type="match status" value="1"/>
</dbReference>
<organism evidence="1 2">
    <name type="scientific">Marinoscillum furvescens DSM 4134</name>
    <dbReference type="NCBI Taxonomy" id="1122208"/>
    <lineage>
        <taxon>Bacteria</taxon>
        <taxon>Pseudomonadati</taxon>
        <taxon>Bacteroidota</taxon>
        <taxon>Cytophagia</taxon>
        <taxon>Cytophagales</taxon>
        <taxon>Reichenbachiellaceae</taxon>
        <taxon>Marinoscillum</taxon>
    </lineage>
</organism>
<protein>
    <submittedName>
        <fullName evidence="1">Putative secreted protein (Por secretion system target)</fullName>
    </submittedName>
</protein>
<accession>A0A3D9KYL1</accession>
<evidence type="ECO:0000313" key="1">
    <source>
        <dbReference type="EMBL" id="RED93659.1"/>
    </source>
</evidence>
<dbReference type="PANTHER" id="PTHR36220">
    <property type="entry name" value="UNNAMED PRODUCT"/>
    <property type="match status" value="1"/>
</dbReference>
<keyword evidence="2" id="KW-1185">Reference proteome</keyword>
<dbReference type="PANTHER" id="PTHR36220:SF1">
    <property type="entry name" value="GAMMA TUBULIN COMPLEX COMPONENT C-TERMINAL DOMAIN-CONTAINING PROTEIN"/>
    <property type="match status" value="1"/>
</dbReference>
<dbReference type="InterPro" id="IPR013519">
    <property type="entry name" value="Int_alpha_beta-p"/>
</dbReference>
<sequence length="1036" mass="112339">MHYLRTFLFLILTVVCCPTKGQCPSDTLTTTIFSYNPYTWTVNGTTYDQSAHVEFVDDHCTLQQLNLTIQNPRIIAERVFTCGAYYWARTGETYEIDGTYTSAGTDDAGNPVTYELTLTINNSYGASTGTTSCDEWMWHELELPIGDGEGSAVSIDGSGTIVAIGNHRVGELEGGAVSVYQWTVGGWQQLGDTLQAEHSSDKFGHTVSLSTDGKRLAVGAPYSSNGDGTQQGYVKVYEWNGTQWEQQGIKVIGLTRYDEFGYSVDLNNDGTVFIAGAQSSNRVAFELGEARVYQWVGDAWVQLGDYLYEYEYENIPDNHGSDVAISGDGQTVMVGAWYARHSNGAYAGGKHIIYDWDGSSWQERTTFHGYRRFMQIGRAVTLNEEGTHYASAGSGDRTQSGIVFASQGTLGELHSDVTGDLMGRSLSLNQQGNILAVSSAQNDDVAQAAGKVAVYRFAGGKWNQLGQTIFGEVHMEQFGTNLEINGDGTVMIVGSNNGINSSGDPVIGTHVYYLGCATNATTCSSAVVYKNGAWSNTTGPESGDVVFVEDDLMLSEDLEVAVLTVTAGNTLTVNSGVTLDIKGDTEIEGELIVNSGGSLLTYEGNDFQGNVTFKRTTRYADGKYSFVGSPIYNDWTQQADVLAPIVYRYDQYLPYGNDGLSRWLDASTYYLISYLGFAAAGQQEITLTGIPNVGSHSGYMGYAEDTTTNSDHWGWHLLSNPYGAALDVSAFLAGNSAINGFVALWDDPGSDQARGDNSDYLIANALGTVAGPNGGQFTGYIGVMQGFFVQMAGANGTVTFTENMRVSGHNADTTFFRKTDELHRFWLTISDQSGNYSETLVGFHEEATVGRDRLFDATRQKVQSAFNVYTLLEQQALAIQGLPKSSATIAVGHDLGSSQTVDIAIKAANLPAGSTIKLRDNRTGETHDVGNEPVPIKLQAGVSVHQLDILVDFGDALNTNPGERFRIHTFSNYWMVSLGESGNQGVYQLLNFAGQLVGFGEWTGNNLELQKPATTGVYLLRLQVGNRLIVRKLIVE</sequence>
<dbReference type="AlphaFoldDB" id="A0A3D9KYL1"/>
<dbReference type="PROSITE" id="PS51470">
    <property type="entry name" value="FG_GAP"/>
    <property type="match status" value="1"/>
</dbReference>
<gene>
    <name evidence="1" type="ORF">C7460_12469</name>
</gene>
<comment type="caution">
    <text evidence="1">The sequence shown here is derived from an EMBL/GenBank/DDBJ whole genome shotgun (WGS) entry which is preliminary data.</text>
</comment>
<proteinExistence type="predicted"/>
<name>A0A3D9KYL1_MARFU</name>